<accession>A0AA89APJ8</accession>
<dbReference type="AlphaFoldDB" id="A0AA89APJ8"/>
<evidence type="ECO:0000313" key="3">
    <source>
        <dbReference type="Proteomes" id="UP001188597"/>
    </source>
</evidence>
<evidence type="ECO:0000313" key="2">
    <source>
        <dbReference type="EMBL" id="KAK3010202.1"/>
    </source>
</evidence>
<dbReference type="Proteomes" id="UP001188597">
    <property type="component" value="Unassembled WGS sequence"/>
</dbReference>
<organism evidence="2 3">
    <name type="scientific">Escallonia herrerae</name>
    <dbReference type="NCBI Taxonomy" id="1293975"/>
    <lineage>
        <taxon>Eukaryota</taxon>
        <taxon>Viridiplantae</taxon>
        <taxon>Streptophyta</taxon>
        <taxon>Embryophyta</taxon>
        <taxon>Tracheophyta</taxon>
        <taxon>Spermatophyta</taxon>
        <taxon>Magnoliopsida</taxon>
        <taxon>eudicotyledons</taxon>
        <taxon>Gunneridae</taxon>
        <taxon>Pentapetalae</taxon>
        <taxon>asterids</taxon>
        <taxon>campanulids</taxon>
        <taxon>Escalloniales</taxon>
        <taxon>Escalloniaceae</taxon>
        <taxon>Escallonia</taxon>
    </lineage>
</organism>
<feature type="domain" description="HAT C-terminal dimerisation" evidence="1">
    <location>
        <begin position="97"/>
        <end position="136"/>
    </location>
</feature>
<evidence type="ECO:0000259" key="1">
    <source>
        <dbReference type="Pfam" id="PF05699"/>
    </source>
</evidence>
<dbReference type="InterPro" id="IPR008906">
    <property type="entry name" value="HATC_C_dom"/>
</dbReference>
<proteinExistence type="predicted"/>
<dbReference type="GO" id="GO:0046983">
    <property type="term" value="F:protein dimerization activity"/>
    <property type="evidence" value="ECO:0007669"/>
    <property type="project" value="InterPro"/>
</dbReference>
<dbReference type="InterPro" id="IPR012337">
    <property type="entry name" value="RNaseH-like_sf"/>
</dbReference>
<keyword evidence="3" id="KW-1185">Reference proteome</keyword>
<gene>
    <name evidence="2" type="ORF">RJ639_011953</name>
</gene>
<reference evidence="2" key="1">
    <citation type="submission" date="2022-12" db="EMBL/GenBank/DDBJ databases">
        <title>Draft genome assemblies for two species of Escallonia (Escalloniales).</title>
        <authorList>
            <person name="Chanderbali A."/>
            <person name="Dervinis C."/>
            <person name="Anghel I."/>
            <person name="Soltis D."/>
            <person name="Soltis P."/>
            <person name="Zapata F."/>
        </authorList>
    </citation>
    <scope>NUCLEOTIDE SEQUENCE</scope>
    <source>
        <strain evidence="2">UCBG64.0493</strain>
        <tissue evidence="2">Leaf</tissue>
    </source>
</reference>
<dbReference type="EMBL" id="JAVXUP010001569">
    <property type="protein sequence ID" value="KAK3010202.1"/>
    <property type="molecule type" value="Genomic_DNA"/>
</dbReference>
<dbReference type="SUPFAM" id="SSF53098">
    <property type="entry name" value="Ribonuclease H-like"/>
    <property type="match status" value="1"/>
</dbReference>
<name>A0AA89APJ8_9ASTE</name>
<comment type="caution">
    <text evidence="2">The sequence shown here is derived from an EMBL/GenBank/DDBJ whole genome shotgun (WGS) entry which is preliminary data.</text>
</comment>
<protein>
    <recommendedName>
        <fullName evidence="1">HAT C-terminal dimerisation domain-containing protein</fullName>
    </recommendedName>
</protein>
<dbReference type="Pfam" id="PF05699">
    <property type="entry name" value="Dimer_Tnp_hAT"/>
    <property type="match status" value="1"/>
</dbReference>
<sequence>MVGMSLRAWLAWFNVEDCILTLIEMKITDELINLVKEHGTKEVHESIVKVQNVRREVIKIVEQSQVYNANEIEGGESSAAKYQKLLETEKNMKSKSYVERHLADSREDSRKPLDILRWWEENNNKYTVLSQIARQYHVLSQNWFKCPSTLIDLRQG</sequence>